<evidence type="ECO:0000259" key="3">
    <source>
        <dbReference type="Pfam" id="PF00437"/>
    </source>
</evidence>
<comment type="caution">
    <text evidence="4">The sequence shown here is derived from an EMBL/GenBank/DDBJ whole genome shotgun (WGS) entry which is preliminary data.</text>
</comment>
<protein>
    <recommendedName>
        <fullName evidence="3">Bacterial type II secretion system protein E domain-containing protein</fullName>
    </recommendedName>
</protein>
<dbReference type="Pfam" id="PF00437">
    <property type="entry name" value="T2SSE"/>
    <property type="match status" value="1"/>
</dbReference>
<dbReference type="PANTHER" id="PTHR30258:SF3">
    <property type="entry name" value="SLL1921 PROTEIN"/>
    <property type="match status" value="1"/>
</dbReference>
<reference evidence="4" key="1">
    <citation type="journal article" date="2014" name="Front. Microbiol.">
        <title>High frequency of phylogenetically diverse reductive dehalogenase-homologous genes in deep subseafloor sedimentary metagenomes.</title>
        <authorList>
            <person name="Kawai M."/>
            <person name="Futagami T."/>
            <person name="Toyoda A."/>
            <person name="Takaki Y."/>
            <person name="Nishi S."/>
            <person name="Hori S."/>
            <person name="Arai W."/>
            <person name="Tsubouchi T."/>
            <person name="Morono Y."/>
            <person name="Uchiyama I."/>
            <person name="Ito T."/>
            <person name="Fujiyama A."/>
            <person name="Inagaki F."/>
            <person name="Takami H."/>
        </authorList>
    </citation>
    <scope>NUCLEOTIDE SEQUENCE</scope>
    <source>
        <strain evidence="4">Expedition CK06-06</strain>
    </source>
</reference>
<dbReference type="Gene3D" id="3.40.50.300">
    <property type="entry name" value="P-loop containing nucleotide triphosphate hydrolases"/>
    <property type="match status" value="1"/>
</dbReference>
<dbReference type="AlphaFoldDB" id="X1G7M0"/>
<proteinExistence type="predicted"/>
<evidence type="ECO:0000256" key="2">
    <source>
        <dbReference type="ARBA" id="ARBA00022840"/>
    </source>
</evidence>
<dbReference type="InterPro" id="IPR027417">
    <property type="entry name" value="P-loop_NTPase"/>
</dbReference>
<dbReference type="GO" id="GO:0005524">
    <property type="term" value="F:ATP binding"/>
    <property type="evidence" value="ECO:0007669"/>
    <property type="project" value="UniProtKB-KW"/>
</dbReference>
<dbReference type="PANTHER" id="PTHR30258">
    <property type="entry name" value="TYPE II SECRETION SYSTEM PROTEIN GSPE-RELATED"/>
    <property type="match status" value="1"/>
</dbReference>
<keyword evidence="2" id="KW-0067">ATP-binding</keyword>
<feature type="non-terminal residue" evidence="4">
    <location>
        <position position="1"/>
    </location>
</feature>
<dbReference type="GO" id="GO:0016887">
    <property type="term" value="F:ATP hydrolysis activity"/>
    <property type="evidence" value="ECO:0007669"/>
    <property type="project" value="TreeGrafter"/>
</dbReference>
<keyword evidence="1" id="KW-0547">Nucleotide-binding</keyword>
<evidence type="ECO:0000313" key="4">
    <source>
        <dbReference type="EMBL" id="GAH28983.1"/>
    </source>
</evidence>
<name>X1G7M0_9ZZZZ</name>
<dbReference type="InterPro" id="IPR001482">
    <property type="entry name" value="T2SS/T4SS_dom"/>
</dbReference>
<accession>X1G7M0</accession>
<gene>
    <name evidence="4" type="ORF">S01H4_65790</name>
</gene>
<feature type="domain" description="Bacterial type II secretion system protein E" evidence="3">
    <location>
        <begin position="4"/>
        <end position="73"/>
    </location>
</feature>
<dbReference type="EMBL" id="BART01040409">
    <property type="protein sequence ID" value="GAH28983.1"/>
    <property type="molecule type" value="Genomic_DNA"/>
</dbReference>
<dbReference type="GO" id="GO:0005886">
    <property type="term" value="C:plasma membrane"/>
    <property type="evidence" value="ECO:0007669"/>
    <property type="project" value="TreeGrafter"/>
</dbReference>
<evidence type="ECO:0000256" key="1">
    <source>
        <dbReference type="ARBA" id="ARBA00022741"/>
    </source>
</evidence>
<dbReference type="SUPFAM" id="SSF52540">
    <property type="entry name" value="P-loop containing nucleoside triphosphate hydrolases"/>
    <property type="match status" value="1"/>
</dbReference>
<organism evidence="4">
    <name type="scientific">marine sediment metagenome</name>
    <dbReference type="NCBI Taxonomy" id="412755"/>
    <lineage>
        <taxon>unclassified sequences</taxon>
        <taxon>metagenomes</taxon>
        <taxon>ecological metagenomes</taxon>
    </lineage>
</organism>
<sequence>HKFYVGAGCDKCFDTGYRGRTGIYELMRINEEIQDLIYKRESAGTIRKVALNAGLQTLRMDGARKVLAGITTIAV</sequence>